<dbReference type="AlphaFoldDB" id="A0A438MSJ3"/>
<gene>
    <name evidence="4" type="ORF">B0A52_09407</name>
</gene>
<dbReference type="Proteomes" id="UP000288859">
    <property type="component" value="Unassembled WGS sequence"/>
</dbReference>
<feature type="chain" id="PRO_5019362496" description="Glycosyl hydrolase family 32 N-terminal domain-containing protein" evidence="3">
    <location>
        <begin position="24"/>
        <end position="394"/>
    </location>
</feature>
<dbReference type="InterPro" id="IPR023296">
    <property type="entry name" value="Glyco_hydro_beta-prop_sf"/>
</dbReference>
<feature type="signal peptide" evidence="3">
    <location>
        <begin position="1"/>
        <end position="23"/>
    </location>
</feature>
<evidence type="ECO:0000313" key="5">
    <source>
        <dbReference type="Proteomes" id="UP000288859"/>
    </source>
</evidence>
<organism evidence="4 5">
    <name type="scientific">Exophiala mesophila</name>
    <name type="common">Black yeast-like fungus</name>
    <dbReference type="NCBI Taxonomy" id="212818"/>
    <lineage>
        <taxon>Eukaryota</taxon>
        <taxon>Fungi</taxon>
        <taxon>Dikarya</taxon>
        <taxon>Ascomycota</taxon>
        <taxon>Pezizomycotina</taxon>
        <taxon>Eurotiomycetes</taxon>
        <taxon>Chaetothyriomycetidae</taxon>
        <taxon>Chaetothyriales</taxon>
        <taxon>Herpotrichiellaceae</taxon>
        <taxon>Exophiala</taxon>
    </lineage>
</organism>
<name>A0A438MSJ3_EXOME</name>
<dbReference type="EMBL" id="NAJM01000058">
    <property type="protein sequence ID" value="RVX66656.1"/>
    <property type="molecule type" value="Genomic_DNA"/>
</dbReference>
<dbReference type="VEuPathDB" id="FungiDB:PV10_01147"/>
<evidence type="ECO:0008006" key="6">
    <source>
        <dbReference type="Google" id="ProtNLM"/>
    </source>
</evidence>
<evidence type="ECO:0000256" key="3">
    <source>
        <dbReference type="SAM" id="SignalP"/>
    </source>
</evidence>
<evidence type="ECO:0000313" key="4">
    <source>
        <dbReference type="EMBL" id="RVX66656.1"/>
    </source>
</evidence>
<dbReference type="PIRSF" id="PIRSF016202">
    <property type="entry name" value="PH1107"/>
    <property type="match status" value="1"/>
</dbReference>
<comment type="caution">
    <text evidence="4">The sequence shown here is derived from an EMBL/GenBank/DDBJ whole genome shotgun (WGS) entry which is preliminary data.</text>
</comment>
<accession>A0A438MSJ3</accession>
<dbReference type="CDD" id="cd18610">
    <property type="entry name" value="GH130_BT3780-like"/>
    <property type="match status" value="1"/>
</dbReference>
<sequence length="394" mass="44871">MHPTLTVIWLTVLPLMSFGYCHSSSPTFPFPITKSTRQNDLNYTLPTFPILPFIKYTHNPILTPNSLNKWESAYVYNPTAIVLNQTIFLLYRAQDQAKTSSIGLAWSTDGYTFTRYDKPIVYPTEPWELRGGTEDPRLVRINGTFYLTYTAYDLNTPQLCLATSEDLLNWTKYPPIFPGFEDTTLTDQGVKVSRVNHTKSGAIITEPTSDGLYHMYFGDSVFYHATSTDLLTWTPDPKPFAKPIHPWEDGLIEPGPAPVKTRDGKWLLIYNAMTTGTDEYRATQYSVGQMLLDPETLSSTNSMRPHWNDKQRHSPQIPLSPQKIHPRLENPDLVFQRPLARLETPFLTPTTKEEEHGQVDLVVFAEGLVQFRGKWFLYYGQADQTVGVAVAHVE</sequence>
<dbReference type="Pfam" id="PF04041">
    <property type="entry name" value="Glyco_hydro_130"/>
    <property type="match status" value="2"/>
</dbReference>
<dbReference type="GO" id="GO:0016757">
    <property type="term" value="F:glycosyltransferase activity"/>
    <property type="evidence" value="ECO:0007669"/>
    <property type="project" value="UniProtKB-KW"/>
</dbReference>
<dbReference type="InterPro" id="IPR007184">
    <property type="entry name" value="Mannoside_phosphorylase"/>
</dbReference>
<dbReference type="SUPFAM" id="SSF75005">
    <property type="entry name" value="Arabinanase/levansucrase/invertase"/>
    <property type="match status" value="2"/>
</dbReference>
<dbReference type="PANTHER" id="PTHR34106:SF5">
    <property type="entry name" value="GLYCOSIDASE"/>
    <property type="match status" value="1"/>
</dbReference>
<keyword evidence="2" id="KW-0808">Transferase</keyword>
<dbReference type="PANTHER" id="PTHR34106">
    <property type="entry name" value="GLYCOSIDASE"/>
    <property type="match status" value="1"/>
</dbReference>
<keyword evidence="1" id="KW-0328">Glycosyltransferase</keyword>
<keyword evidence="3" id="KW-0732">Signal</keyword>
<dbReference type="OrthoDB" id="21615at2759"/>
<protein>
    <recommendedName>
        <fullName evidence="6">Glycosyl hydrolase family 32 N-terminal domain-containing protein</fullName>
    </recommendedName>
</protein>
<reference evidence="4 5" key="1">
    <citation type="submission" date="2017-03" db="EMBL/GenBank/DDBJ databases">
        <title>Genomes of endolithic fungi from Antarctica.</title>
        <authorList>
            <person name="Coleine C."/>
            <person name="Masonjones S."/>
            <person name="Stajich J.E."/>
        </authorList>
    </citation>
    <scope>NUCLEOTIDE SEQUENCE [LARGE SCALE GENOMIC DNA]</scope>
    <source>
        <strain evidence="4 5">CCFEE 6314</strain>
    </source>
</reference>
<proteinExistence type="predicted"/>
<dbReference type="Gene3D" id="2.115.10.20">
    <property type="entry name" value="Glycosyl hydrolase domain, family 43"/>
    <property type="match status" value="1"/>
</dbReference>
<evidence type="ECO:0000256" key="1">
    <source>
        <dbReference type="ARBA" id="ARBA00022676"/>
    </source>
</evidence>
<evidence type="ECO:0000256" key="2">
    <source>
        <dbReference type="ARBA" id="ARBA00022679"/>
    </source>
</evidence>